<dbReference type="AlphaFoldDB" id="A0A235BW54"/>
<feature type="domain" description="NADH:ubiquinone oxidoreductase-like 20kDa subunit" evidence="7">
    <location>
        <begin position="21"/>
        <end position="131"/>
    </location>
</feature>
<comment type="cofactor">
    <cofactor evidence="1">
        <name>[4Fe-4S] cluster</name>
        <dbReference type="ChEBI" id="CHEBI:49883"/>
    </cofactor>
</comment>
<comment type="similarity">
    <text evidence="2">Belongs to the complex I 20 kDa subunit family.</text>
</comment>
<dbReference type="GO" id="GO:0051539">
    <property type="term" value="F:4 iron, 4 sulfur cluster binding"/>
    <property type="evidence" value="ECO:0007669"/>
    <property type="project" value="UniProtKB-KW"/>
</dbReference>
<dbReference type="Gene3D" id="3.40.50.12280">
    <property type="match status" value="1"/>
</dbReference>
<evidence type="ECO:0000313" key="8">
    <source>
        <dbReference type="EMBL" id="OYD16610.1"/>
    </source>
</evidence>
<dbReference type="SUPFAM" id="SSF56770">
    <property type="entry name" value="HydA/Nqo6-like"/>
    <property type="match status" value="1"/>
</dbReference>
<reference evidence="8 9" key="1">
    <citation type="submission" date="2017-07" db="EMBL/GenBank/DDBJ databases">
        <title>Recovery of genomes from metagenomes via a dereplication, aggregation, and scoring strategy.</title>
        <authorList>
            <person name="Sieber C.M."/>
            <person name="Probst A.J."/>
            <person name="Sharrar A."/>
            <person name="Thomas B.C."/>
            <person name="Hess M."/>
            <person name="Tringe S.G."/>
            <person name="Banfield J.F."/>
        </authorList>
    </citation>
    <scope>NUCLEOTIDE SEQUENCE [LARGE SCALE GENOMIC DNA]</scope>
    <source>
        <strain evidence="8">JGI_Cruoil_03_44_89</strain>
    </source>
</reference>
<keyword evidence="8" id="KW-0830">Ubiquinone</keyword>
<evidence type="ECO:0000256" key="6">
    <source>
        <dbReference type="ARBA" id="ARBA00023014"/>
    </source>
</evidence>
<evidence type="ECO:0000256" key="5">
    <source>
        <dbReference type="ARBA" id="ARBA00023004"/>
    </source>
</evidence>
<proteinExistence type="inferred from homology"/>
<evidence type="ECO:0000259" key="7">
    <source>
        <dbReference type="Pfam" id="PF01058"/>
    </source>
</evidence>
<evidence type="ECO:0000256" key="2">
    <source>
        <dbReference type="ARBA" id="ARBA00009173"/>
    </source>
</evidence>
<dbReference type="InterPro" id="IPR006137">
    <property type="entry name" value="NADH_UbQ_OxRdtase-like_20kDa"/>
</dbReference>
<evidence type="ECO:0000256" key="4">
    <source>
        <dbReference type="ARBA" id="ARBA00022723"/>
    </source>
</evidence>
<dbReference type="InterPro" id="IPR052375">
    <property type="entry name" value="Complex_I_20kDa-like"/>
</dbReference>
<dbReference type="Proteomes" id="UP000215215">
    <property type="component" value="Unassembled WGS sequence"/>
</dbReference>
<keyword evidence="6" id="KW-0411">Iron-sulfur</keyword>
<keyword evidence="5" id="KW-0408">Iron</keyword>
<keyword evidence="4" id="KW-0479">Metal-binding</keyword>
<accession>A0A235BW54</accession>
<dbReference type="NCBIfam" id="NF005012">
    <property type="entry name" value="PRK06411.1"/>
    <property type="match status" value="1"/>
</dbReference>
<dbReference type="Pfam" id="PF01058">
    <property type="entry name" value="Oxidored_q6"/>
    <property type="match status" value="1"/>
</dbReference>
<keyword evidence="3" id="KW-0004">4Fe-4S</keyword>
<sequence>MSIGGILSRSIWVFHFASGPCNNCDIEILDALTPRFDLERFGIKLVGSIKHADCMLVTGMINVKGAPRLKYLYDMAPKPLAVVAVGGCACSKGIFKDSYYTRGPVDRIIPVDAYVPGCPPRPEAIIDGIVKVVKKLRSV</sequence>
<comment type="caution">
    <text evidence="8">The sequence shown here is derived from an EMBL/GenBank/DDBJ whole genome shotgun (WGS) entry which is preliminary data.</text>
</comment>
<dbReference type="PANTHER" id="PTHR42989:SF1">
    <property type="entry name" value="FORMATE HYDROGENLYASE SUBUNIT 7-RELATED"/>
    <property type="match status" value="1"/>
</dbReference>
<gene>
    <name evidence="8" type="ORF">CH333_02925</name>
</gene>
<dbReference type="EMBL" id="NOZQ01000057">
    <property type="protein sequence ID" value="OYD16610.1"/>
    <property type="molecule type" value="Genomic_DNA"/>
</dbReference>
<evidence type="ECO:0000256" key="1">
    <source>
        <dbReference type="ARBA" id="ARBA00001966"/>
    </source>
</evidence>
<evidence type="ECO:0000313" key="9">
    <source>
        <dbReference type="Proteomes" id="UP000215215"/>
    </source>
</evidence>
<dbReference type="PANTHER" id="PTHR42989">
    <property type="entry name" value="HYDROGENASE-4 COMPONENT I"/>
    <property type="match status" value="1"/>
</dbReference>
<protein>
    <submittedName>
        <fullName evidence="8">NADH:ubiquinone oxidoreductase</fullName>
    </submittedName>
</protein>
<evidence type="ECO:0000256" key="3">
    <source>
        <dbReference type="ARBA" id="ARBA00022485"/>
    </source>
</evidence>
<dbReference type="GO" id="GO:0046872">
    <property type="term" value="F:metal ion binding"/>
    <property type="evidence" value="ECO:0007669"/>
    <property type="project" value="UniProtKB-KW"/>
</dbReference>
<organism evidence="8 9">
    <name type="scientific">candidate division WOR-3 bacterium JGI_Cruoil_03_44_89</name>
    <dbReference type="NCBI Taxonomy" id="1973748"/>
    <lineage>
        <taxon>Bacteria</taxon>
        <taxon>Bacteria division WOR-3</taxon>
    </lineage>
</organism>
<name>A0A235BW54_UNCW3</name>